<feature type="compositionally biased region" description="Basic and acidic residues" evidence="1">
    <location>
        <begin position="58"/>
        <end position="68"/>
    </location>
</feature>
<evidence type="ECO:0000313" key="2">
    <source>
        <dbReference type="EMBL" id="MFC4836218.1"/>
    </source>
</evidence>
<evidence type="ECO:0000313" key="3">
    <source>
        <dbReference type="Proteomes" id="UP001595909"/>
    </source>
</evidence>
<feature type="compositionally biased region" description="Basic residues" evidence="1">
    <location>
        <begin position="80"/>
        <end position="92"/>
    </location>
</feature>
<organism evidence="2 3">
    <name type="scientific">Actinomycetospora chibensis</name>
    <dbReference type="NCBI Taxonomy" id="663606"/>
    <lineage>
        <taxon>Bacteria</taxon>
        <taxon>Bacillati</taxon>
        <taxon>Actinomycetota</taxon>
        <taxon>Actinomycetes</taxon>
        <taxon>Pseudonocardiales</taxon>
        <taxon>Pseudonocardiaceae</taxon>
        <taxon>Actinomycetospora</taxon>
    </lineage>
</organism>
<feature type="compositionally biased region" description="Low complexity" evidence="1">
    <location>
        <begin position="44"/>
        <end position="57"/>
    </location>
</feature>
<sequence>MDLLIDLPCRRLRLVLDEGSDRVALLAELRSRRGADPPRCLADPGRPCGPGRPCAFSSRRDRAPRRPPESAQGVISRPKGTSRRPRRRLASW</sequence>
<proteinExistence type="predicted"/>
<gene>
    <name evidence="2" type="ORF">ACFPEL_27670</name>
</gene>
<dbReference type="EMBL" id="JBHSIM010000059">
    <property type="protein sequence ID" value="MFC4836218.1"/>
    <property type="molecule type" value="Genomic_DNA"/>
</dbReference>
<accession>A0ABV9RSJ6</accession>
<comment type="caution">
    <text evidence="2">The sequence shown here is derived from an EMBL/GenBank/DDBJ whole genome shotgun (WGS) entry which is preliminary data.</text>
</comment>
<name>A0ABV9RSJ6_9PSEU</name>
<keyword evidence="3" id="KW-1185">Reference proteome</keyword>
<evidence type="ECO:0000256" key="1">
    <source>
        <dbReference type="SAM" id="MobiDB-lite"/>
    </source>
</evidence>
<dbReference type="Proteomes" id="UP001595909">
    <property type="component" value="Unassembled WGS sequence"/>
</dbReference>
<feature type="region of interest" description="Disordered" evidence="1">
    <location>
        <begin position="34"/>
        <end position="92"/>
    </location>
</feature>
<protein>
    <submittedName>
        <fullName evidence="2">Uncharacterized protein</fullName>
    </submittedName>
</protein>
<reference evidence="3" key="1">
    <citation type="journal article" date="2019" name="Int. J. Syst. Evol. Microbiol.">
        <title>The Global Catalogue of Microorganisms (GCM) 10K type strain sequencing project: providing services to taxonomists for standard genome sequencing and annotation.</title>
        <authorList>
            <consortium name="The Broad Institute Genomics Platform"/>
            <consortium name="The Broad Institute Genome Sequencing Center for Infectious Disease"/>
            <person name="Wu L."/>
            <person name="Ma J."/>
        </authorList>
    </citation>
    <scope>NUCLEOTIDE SEQUENCE [LARGE SCALE GENOMIC DNA]</scope>
    <source>
        <strain evidence="3">CCUG 50347</strain>
    </source>
</reference>
<dbReference type="RefSeq" id="WP_274192261.1">
    <property type="nucleotide sequence ID" value="NZ_BAABHN010000059.1"/>
</dbReference>